<reference evidence="1 2" key="1">
    <citation type="submission" date="2017-08" db="EMBL/GenBank/DDBJ databases">
        <authorList>
            <person name="de Groot N.N."/>
        </authorList>
    </citation>
    <scope>NUCLEOTIDE SEQUENCE [LARGE SCALE GENOMIC DNA]</scope>
    <source>
        <strain evidence="1 2">USBA 78</strain>
    </source>
</reference>
<dbReference type="Proteomes" id="UP000219068">
    <property type="component" value="Unassembled WGS sequence"/>
</dbReference>
<dbReference type="AlphaFoldDB" id="A0A285R5V7"/>
<dbReference type="EMBL" id="OBMM01000001">
    <property type="protein sequence ID" value="SOB89471.1"/>
    <property type="molecule type" value="Genomic_DNA"/>
</dbReference>
<accession>A0A285R5V7</accession>
<evidence type="ECO:0000313" key="1">
    <source>
        <dbReference type="EMBL" id="SOB89471.1"/>
    </source>
</evidence>
<dbReference type="RefSeq" id="WP_097050107.1">
    <property type="nucleotide sequence ID" value="NZ_OBMM01000001.1"/>
</dbReference>
<proteinExistence type="predicted"/>
<protein>
    <submittedName>
        <fullName evidence="1">Uncharacterized protein</fullName>
    </submittedName>
</protein>
<sequence length="305" mass="33983">MSDSIQLVVNIVGLPKVISDEIAGKLKKIEGVGARKVIYEPLLVPGNIESYKKKALEHLYRHILRLLDDQGHFPPNFLGVVTVVVGSDVLDASDIAKDYYVETLCDFTRELESKSYLRVPGNTKNRLCNEIFSDILTKVENSEAALKSIREEIVNNDNRTPLLLPVENFGEKKIASIVGGVQKLVSDGELSVQRLKAGIKSLRSSLSVKKINGKEHFVNDKKLAFVSPGSDRHGAIRAVQGASHDIKCFLRGRFRLGVPYDPRFHYDCKMLVGALQKDWSSCHGQRHKLASGRSHVNIAPNDYIR</sequence>
<gene>
    <name evidence="1" type="ORF">SAMN05428964_10159</name>
</gene>
<evidence type="ECO:0000313" key="2">
    <source>
        <dbReference type="Proteomes" id="UP000219068"/>
    </source>
</evidence>
<organism evidence="1 2">
    <name type="scientific">Thalassospira xiamenensis</name>
    <dbReference type="NCBI Taxonomy" id="220697"/>
    <lineage>
        <taxon>Bacteria</taxon>
        <taxon>Pseudomonadati</taxon>
        <taxon>Pseudomonadota</taxon>
        <taxon>Alphaproteobacteria</taxon>
        <taxon>Rhodospirillales</taxon>
        <taxon>Thalassospiraceae</taxon>
        <taxon>Thalassospira</taxon>
    </lineage>
</organism>
<name>A0A285R5V7_9PROT</name>